<dbReference type="GO" id="GO:0008757">
    <property type="term" value="F:S-adenosylmethionine-dependent methyltransferase activity"/>
    <property type="evidence" value="ECO:0007669"/>
    <property type="project" value="InterPro"/>
</dbReference>
<gene>
    <name evidence="2" type="ORF">COY90_01310</name>
</gene>
<sequence length="165" mass="18992">NDSVYFAQKGYSVVGSDFSDVAVKQNTAKYKDQNGLRFQVVDMTQSFPFEDNTFDVVYARLSLHYFEDNVTKNVFSEIYRVLKPEGIICFVCKSVEDPLYGQGEEIEKDMFLREGHVRHFFSEDYAKECLGNKFNIEKIESGKEKFYGDESGFVKVIAKKAYASN</sequence>
<evidence type="ECO:0000259" key="1">
    <source>
        <dbReference type="Pfam" id="PF08241"/>
    </source>
</evidence>
<dbReference type="Proteomes" id="UP000230108">
    <property type="component" value="Unassembled WGS sequence"/>
</dbReference>
<feature type="non-terminal residue" evidence="2">
    <location>
        <position position="1"/>
    </location>
</feature>
<dbReference type="Gene3D" id="3.40.50.150">
    <property type="entry name" value="Vaccinia Virus protein VP39"/>
    <property type="match status" value="1"/>
</dbReference>
<dbReference type="InterPro" id="IPR029063">
    <property type="entry name" value="SAM-dependent_MTases_sf"/>
</dbReference>
<dbReference type="SUPFAM" id="SSF53335">
    <property type="entry name" value="S-adenosyl-L-methionine-dependent methyltransferases"/>
    <property type="match status" value="1"/>
</dbReference>
<comment type="caution">
    <text evidence="2">The sequence shown here is derived from an EMBL/GenBank/DDBJ whole genome shotgun (WGS) entry which is preliminary data.</text>
</comment>
<accession>A0A2M7QEY5</accession>
<dbReference type="InterPro" id="IPR013216">
    <property type="entry name" value="Methyltransf_11"/>
</dbReference>
<dbReference type="Pfam" id="PF08241">
    <property type="entry name" value="Methyltransf_11"/>
    <property type="match status" value="1"/>
</dbReference>
<protein>
    <recommendedName>
        <fullName evidence="1">Methyltransferase type 11 domain-containing protein</fullName>
    </recommendedName>
</protein>
<dbReference type="CDD" id="cd02440">
    <property type="entry name" value="AdoMet_MTases"/>
    <property type="match status" value="1"/>
</dbReference>
<dbReference type="AlphaFoldDB" id="A0A2M7QEY5"/>
<feature type="domain" description="Methyltransferase type 11" evidence="1">
    <location>
        <begin position="5"/>
        <end position="90"/>
    </location>
</feature>
<evidence type="ECO:0000313" key="3">
    <source>
        <dbReference type="Proteomes" id="UP000230108"/>
    </source>
</evidence>
<dbReference type="PANTHER" id="PTHR43591">
    <property type="entry name" value="METHYLTRANSFERASE"/>
    <property type="match status" value="1"/>
</dbReference>
<organism evidence="2 3">
    <name type="scientific">Candidatus Roizmanbacteria bacterium CG_4_10_14_0_8_um_filter_39_9</name>
    <dbReference type="NCBI Taxonomy" id="1974829"/>
    <lineage>
        <taxon>Bacteria</taxon>
        <taxon>Candidatus Roizmaniibacteriota</taxon>
    </lineage>
</organism>
<name>A0A2M7QEY5_9BACT</name>
<evidence type="ECO:0000313" key="2">
    <source>
        <dbReference type="EMBL" id="PIY69322.1"/>
    </source>
</evidence>
<dbReference type="EMBL" id="PFLF01000035">
    <property type="protein sequence ID" value="PIY69322.1"/>
    <property type="molecule type" value="Genomic_DNA"/>
</dbReference>
<reference evidence="3" key="1">
    <citation type="submission" date="2017-09" db="EMBL/GenBank/DDBJ databases">
        <title>Depth-based differentiation of microbial function through sediment-hosted aquifers and enrichment of novel symbionts in the deep terrestrial subsurface.</title>
        <authorList>
            <person name="Probst A.J."/>
            <person name="Ladd B."/>
            <person name="Jarett J.K."/>
            <person name="Geller-Mcgrath D.E."/>
            <person name="Sieber C.M.K."/>
            <person name="Emerson J.B."/>
            <person name="Anantharaman K."/>
            <person name="Thomas B.C."/>
            <person name="Malmstrom R."/>
            <person name="Stieglmeier M."/>
            <person name="Klingl A."/>
            <person name="Woyke T."/>
            <person name="Ryan C.M."/>
            <person name="Banfield J.F."/>
        </authorList>
    </citation>
    <scope>NUCLEOTIDE SEQUENCE [LARGE SCALE GENOMIC DNA]</scope>
</reference>
<proteinExistence type="predicted"/>